<dbReference type="InterPro" id="IPR023631">
    <property type="entry name" value="Amidase_dom"/>
</dbReference>
<dbReference type="SUPFAM" id="SSF52499">
    <property type="entry name" value="Isochorismatase-like hydrolases"/>
    <property type="match status" value="1"/>
</dbReference>
<gene>
    <name evidence="4" type="ORF">CALVIDRAFT_603571</name>
</gene>
<dbReference type="STRING" id="1330018.A0A167FJF1"/>
<dbReference type="PANTHER" id="PTHR11895">
    <property type="entry name" value="TRANSAMIDASE"/>
    <property type="match status" value="1"/>
</dbReference>
<dbReference type="SUPFAM" id="SSF75304">
    <property type="entry name" value="Amidase signature (AS) enzymes"/>
    <property type="match status" value="1"/>
</dbReference>
<dbReference type="Gene3D" id="1.20.58.1700">
    <property type="match status" value="1"/>
</dbReference>
<evidence type="ECO:0000259" key="2">
    <source>
        <dbReference type="Pfam" id="PF00857"/>
    </source>
</evidence>
<evidence type="ECO:0000256" key="1">
    <source>
        <dbReference type="ARBA" id="ARBA00006336"/>
    </source>
</evidence>
<protein>
    <submittedName>
        <fullName evidence="4">Amidase signature enzyme</fullName>
    </submittedName>
</protein>
<dbReference type="CDD" id="cd00431">
    <property type="entry name" value="cysteine_hydrolases"/>
    <property type="match status" value="1"/>
</dbReference>
<dbReference type="Pfam" id="PF00857">
    <property type="entry name" value="Isochorismatase"/>
    <property type="match status" value="1"/>
</dbReference>
<dbReference type="Gene3D" id="3.90.1300.10">
    <property type="entry name" value="Amidase signature (AS) domain"/>
    <property type="match status" value="1"/>
</dbReference>
<dbReference type="OrthoDB" id="245563at2759"/>
<name>A0A167FJF1_CALVF</name>
<keyword evidence="5" id="KW-1185">Reference proteome</keyword>
<dbReference type="Gene3D" id="3.40.50.850">
    <property type="entry name" value="Isochorismatase-like"/>
    <property type="match status" value="1"/>
</dbReference>
<reference evidence="4 5" key="1">
    <citation type="journal article" date="2016" name="Mol. Biol. Evol.">
        <title>Comparative Genomics of Early-Diverging Mushroom-Forming Fungi Provides Insights into the Origins of Lignocellulose Decay Capabilities.</title>
        <authorList>
            <person name="Nagy L.G."/>
            <person name="Riley R."/>
            <person name="Tritt A."/>
            <person name="Adam C."/>
            <person name="Daum C."/>
            <person name="Floudas D."/>
            <person name="Sun H."/>
            <person name="Yadav J.S."/>
            <person name="Pangilinan J."/>
            <person name="Larsson K.H."/>
            <person name="Matsuura K."/>
            <person name="Barry K."/>
            <person name="Labutti K."/>
            <person name="Kuo R."/>
            <person name="Ohm R.A."/>
            <person name="Bhattacharya S.S."/>
            <person name="Shirouzu T."/>
            <person name="Yoshinaga Y."/>
            <person name="Martin F.M."/>
            <person name="Grigoriev I.V."/>
            <person name="Hibbett D.S."/>
        </authorList>
    </citation>
    <scope>NUCLEOTIDE SEQUENCE [LARGE SCALE GENOMIC DNA]</scope>
    <source>
        <strain evidence="4 5">TUFC12733</strain>
    </source>
</reference>
<dbReference type="InterPro" id="IPR000868">
    <property type="entry name" value="Isochorismatase-like_dom"/>
</dbReference>
<feature type="domain" description="Isochorismatase-like" evidence="2">
    <location>
        <begin position="19"/>
        <end position="191"/>
    </location>
</feature>
<comment type="similarity">
    <text evidence="1">Belongs to the isochorismatase family.</text>
</comment>
<dbReference type="Pfam" id="PF01425">
    <property type="entry name" value="Amidase"/>
    <property type="match status" value="1"/>
</dbReference>
<evidence type="ECO:0000259" key="3">
    <source>
        <dbReference type="Pfam" id="PF01425"/>
    </source>
</evidence>
<dbReference type="EMBL" id="KV417383">
    <property type="protein sequence ID" value="KZO89552.1"/>
    <property type="molecule type" value="Genomic_DNA"/>
</dbReference>
<accession>A0A167FJF1</accession>
<evidence type="ECO:0000313" key="4">
    <source>
        <dbReference type="EMBL" id="KZO89552.1"/>
    </source>
</evidence>
<dbReference type="AlphaFoldDB" id="A0A167FJF1"/>
<proteinExistence type="inferred from homology"/>
<feature type="domain" description="Amidase" evidence="3">
    <location>
        <begin position="264"/>
        <end position="694"/>
    </location>
</feature>
<dbReference type="InterPro" id="IPR000120">
    <property type="entry name" value="Amidase"/>
</dbReference>
<dbReference type="PANTHER" id="PTHR11895:SF169">
    <property type="entry name" value="GLUTAMYL-TRNA(GLN) AMIDOTRANSFERASE"/>
    <property type="match status" value="1"/>
</dbReference>
<dbReference type="GO" id="GO:0003824">
    <property type="term" value="F:catalytic activity"/>
    <property type="evidence" value="ECO:0007669"/>
    <property type="project" value="InterPro"/>
</dbReference>
<evidence type="ECO:0000313" key="5">
    <source>
        <dbReference type="Proteomes" id="UP000076738"/>
    </source>
</evidence>
<dbReference type="Proteomes" id="UP000076738">
    <property type="component" value="Unassembled WGS sequence"/>
</dbReference>
<dbReference type="InterPro" id="IPR036380">
    <property type="entry name" value="Isochorismatase-like_sf"/>
</dbReference>
<dbReference type="InterPro" id="IPR036928">
    <property type="entry name" value="AS_sf"/>
</dbReference>
<organism evidence="4 5">
    <name type="scientific">Calocera viscosa (strain TUFC12733)</name>
    <dbReference type="NCBI Taxonomy" id="1330018"/>
    <lineage>
        <taxon>Eukaryota</taxon>
        <taxon>Fungi</taxon>
        <taxon>Dikarya</taxon>
        <taxon>Basidiomycota</taxon>
        <taxon>Agaricomycotina</taxon>
        <taxon>Dacrymycetes</taxon>
        <taxon>Dacrymycetales</taxon>
        <taxon>Dacrymycetaceae</taxon>
        <taxon>Calocera</taxon>
    </lineage>
</organism>
<sequence length="715" mass="77470">MLSFETQTEAYYNFEPQKTALVLVDMQRDFLEAGGFGDIQSGGNLQAVRAVVAPIMRLLNAARDAGLTVIHTREGHAPDLSDCPTPKLNRQRFDLKIGDVGRTGSRLLIRGEAFHDIVPSLAPFPGEFVIDKTGKGAFYRTDLHPLLVDLSISHLLICGVTTECCVFTTATEANDRGFEVCIVSDCTDGYQPIKDVMLNLFCSADGLLGYVADSARIISALELHSQALTESAPVSWNGRMEIEKLSACYRKGILEPETVIAEVYNRIRAPDADPAVWLHLMEEDSVRKYARELASQHSNLGKLPPLYGVPFSVKNSIDYEGVPTTAACPAYSYIPQKHATAVRLLLEAGAIFIGTVNLDQLATGLVGMRSPYGAPASTFSRLHVSGGSSSGSAVSVSAGQVSFSLATDTAGSGRVPAAFNNIIGLKPTPGRVPITGVVPCCPSLDCIALECSSVSDAQRIFHVLRGFDRTDPFAKSAIPTWAFGSRAVLQPGATFKFGTVPKSSDSWKYLCPEFERLFSKALGLMASPSVGGIMVDHIDYSIFEDAGRLLYEGSFVAERVSSIQQWYNKHPAPASVNDEDCLLPEIRHIYATAAKNFTARDAWEDKSRMAFYQRKAQEQFENFQVLIVPTAPLHPTKSEYKADPISLNHKLGKFTHYGNILDMCGVACPAGFTSDGMPFGITILGQSFSEGLILDIAGRFERAVGSVTGKYGSGR</sequence>